<reference evidence="1" key="1">
    <citation type="submission" date="2019-10" db="EMBL/GenBank/DDBJ databases">
        <title>Conservation and host-specific expression of non-tandemly repeated heterogenous ribosome RNA gene in arbuscular mycorrhizal fungi.</title>
        <authorList>
            <person name="Maeda T."/>
            <person name="Kobayashi Y."/>
            <person name="Nakagawa T."/>
            <person name="Ezawa T."/>
            <person name="Yamaguchi K."/>
            <person name="Bino T."/>
            <person name="Nishimoto Y."/>
            <person name="Shigenobu S."/>
            <person name="Kawaguchi M."/>
        </authorList>
    </citation>
    <scope>NUCLEOTIDE SEQUENCE</scope>
    <source>
        <strain evidence="1">HR1</strain>
    </source>
</reference>
<accession>A0A8H3M2X9</accession>
<dbReference type="OrthoDB" id="2362960at2759"/>
<evidence type="ECO:0000313" key="1">
    <source>
        <dbReference type="EMBL" id="GES95729.1"/>
    </source>
</evidence>
<dbReference type="EMBL" id="BLAL01000244">
    <property type="protein sequence ID" value="GES95729.1"/>
    <property type="molecule type" value="Genomic_DNA"/>
</dbReference>
<dbReference type="AlphaFoldDB" id="A0A8H3M2X9"/>
<dbReference type="Proteomes" id="UP000615446">
    <property type="component" value="Unassembled WGS sequence"/>
</dbReference>
<proteinExistence type="predicted"/>
<sequence length="114" mass="13430">MKTNLYGFWGSVTQQRTAAAWCKTCDIAILKENFCNWTSGNRGIDEFIRYTQLNANENMDYLEWIDFSQFDLVKNINKRGAFSSVYSVIWMEGPRWNLDEKLKYGIVMAQLMLY</sequence>
<evidence type="ECO:0000313" key="2">
    <source>
        <dbReference type="Proteomes" id="UP000615446"/>
    </source>
</evidence>
<keyword evidence="1" id="KW-0418">Kinase</keyword>
<name>A0A8H3M2X9_9GLOM</name>
<comment type="caution">
    <text evidence="1">The sequence shown here is derived from an EMBL/GenBank/DDBJ whole genome shotgun (WGS) entry which is preliminary data.</text>
</comment>
<organism evidence="1 2">
    <name type="scientific">Rhizophagus clarus</name>
    <dbReference type="NCBI Taxonomy" id="94130"/>
    <lineage>
        <taxon>Eukaryota</taxon>
        <taxon>Fungi</taxon>
        <taxon>Fungi incertae sedis</taxon>
        <taxon>Mucoromycota</taxon>
        <taxon>Glomeromycotina</taxon>
        <taxon>Glomeromycetes</taxon>
        <taxon>Glomerales</taxon>
        <taxon>Glomeraceae</taxon>
        <taxon>Rhizophagus</taxon>
    </lineage>
</organism>
<protein>
    <submittedName>
        <fullName evidence="1">Kinase-like domain-containing protein</fullName>
    </submittedName>
</protein>
<gene>
    <name evidence="1" type="ORF">RCL2_002239000</name>
</gene>
<dbReference type="GO" id="GO:0016301">
    <property type="term" value="F:kinase activity"/>
    <property type="evidence" value="ECO:0007669"/>
    <property type="project" value="UniProtKB-KW"/>
</dbReference>
<keyword evidence="1" id="KW-0808">Transferase</keyword>